<evidence type="ECO:0000313" key="3">
    <source>
        <dbReference type="Proteomes" id="UP001604277"/>
    </source>
</evidence>
<reference evidence="3" key="1">
    <citation type="submission" date="2024-07" db="EMBL/GenBank/DDBJ databases">
        <title>Two chromosome-level genome assemblies of Korean endemic species Abeliophyllum distichum and Forsythia ovata (Oleaceae).</title>
        <authorList>
            <person name="Jang H."/>
        </authorList>
    </citation>
    <scope>NUCLEOTIDE SEQUENCE [LARGE SCALE GENOMIC DNA]</scope>
</reference>
<gene>
    <name evidence="2" type="ORF">Fot_18015</name>
</gene>
<accession>A0ABD1VGZ8</accession>
<evidence type="ECO:0000256" key="1">
    <source>
        <dbReference type="SAM" id="MobiDB-lite"/>
    </source>
</evidence>
<organism evidence="2 3">
    <name type="scientific">Forsythia ovata</name>
    <dbReference type="NCBI Taxonomy" id="205694"/>
    <lineage>
        <taxon>Eukaryota</taxon>
        <taxon>Viridiplantae</taxon>
        <taxon>Streptophyta</taxon>
        <taxon>Embryophyta</taxon>
        <taxon>Tracheophyta</taxon>
        <taxon>Spermatophyta</taxon>
        <taxon>Magnoliopsida</taxon>
        <taxon>eudicotyledons</taxon>
        <taxon>Gunneridae</taxon>
        <taxon>Pentapetalae</taxon>
        <taxon>asterids</taxon>
        <taxon>lamiids</taxon>
        <taxon>Lamiales</taxon>
        <taxon>Oleaceae</taxon>
        <taxon>Forsythieae</taxon>
        <taxon>Forsythia</taxon>
    </lineage>
</organism>
<evidence type="ECO:0000313" key="2">
    <source>
        <dbReference type="EMBL" id="KAL2536624.1"/>
    </source>
</evidence>
<dbReference type="AlphaFoldDB" id="A0ABD1VGZ8"/>
<comment type="caution">
    <text evidence="2">The sequence shown here is derived from an EMBL/GenBank/DDBJ whole genome shotgun (WGS) entry which is preliminary data.</text>
</comment>
<sequence>MGHGRKQHSLTIERISSCTAELQESGFCVLYMAGLDLGSASHFVSQLHIQRPPNFDETNINQFLGENNDNSHQGLELGTSNISSRYTGSRWQRGRLPGSKNKPKPTVIITRESTNTL</sequence>
<dbReference type="EMBL" id="JBFOLJ010000005">
    <property type="protein sequence ID" value="KAL2536624.1"/>
    <property type="molecule type" value="Genomic_DNA"/>
</dbReference>
<keyword evidence="3" id="KW-1185">Reference proteome</keyword>
<dbReference type="Proteomes" id="UP001604277">
    <property type="component" value="Unassembled WGS sequence"/>
</dbReference>
<proteinExistence type="predicted"/>
<name>A0ABD1VGZ8_9LAMI</name>
<feature type="compositionally biased region" description="Polar residues" evidence="1">
    <location>
        <begin position="65"/>
        <end position="90"/>
    </location>
</feature>
<protein>
    <submittedName>
        <fullName evidence="2">AT-hook motif nuclear-localized protein 23-like</fullName>
    </submittedName>
</protein>
<feature type="region of interest" description="Disordered" evidence="1">
    <location>
        <begin position="65"/>
        <end position="117"/>
    </location>
</feature>